<sequence>MPNNIEIEVSSLVARFDELQIKADHDLARLIELLLLENHVLTLGQSHGFARGANLDFSKFPRFLARTDPEPEEDSPAQ</sequence>
<protein>
    <submittedName>
        <fullName evidence="1">Uncharacterized protein</fullName>
    </submittedName>
</protein>
<name>A0A0N0E724_9HYPH</name>
<dbReference type="AlphaFoldDB" id="A0A0N0E724"/>
<reference evidence="1 2" key="1">
    <citation type="submission" date="2015-01" db="EMBL/GenBank/DDBJ databases">
        <title>Ahrensia donghaiensis sp. nov., a novel dimethylsulphoniopropionate-cleavage bacterium isolated from seawater and emended descriptions of the genus Ahrensia and Ahrensia kielensis.</title>
        <authorList>
            <person name="Liu J."/>
        </authorList>
    </citation>
    <scope>NUCLEOTIDE SEQUENCE [LARGE SCALE GENOMIC DNA]</scope>
    <source>
        <strain evidence="1 2">LZD062</strain>
    </source>
</reference>
<comment type="caution">
    <text evidence="1">The sequence shown here is derived from an EMBL/GenBank/DDBJ whole genome shotgun (WGS) entry which is preliminary data.</text>
</comment>
<evidence type="ECO:0000313" key="1">
    <source>
        <dbReference type="EMBL" id="KPB00685.1"/>
    </source>
</evidence>
<accession>A0A0N0E724</accession>
<evidence type="ECO:0000313" key="2">
    <source>
        <dbReference type="Proteomes" id="UP000038011"/>
    </source>
</evidence>
<dbReference type="EMBL" id="JXMU01000018">
    <property type="protein sequence ID" value="KPB00685.1"/>
    <property type="molecule type" value="Genomic_DNA"/>
</dbReference>
<dbReference type="Proteomes" id="UP000038011">
    <property type="component" value="Unassembled WGS sequence"/>
</dbReference>
<keyword evidence="2" id="KW-1185">Reference proteome</keyword>
<dbReference type="STRING" id="1514904.SU32_12790"/>
<gene>
    <name evidence="1" type="ORF">SU32_12790</name>
</gene>
<proteinExistence type="predicted"/>
<organism evidence="1 2">
    <name type="scientific">Ahrensia marina</name>
    <dbReference type="NCBI Taxonomy" id="1514904"/>
    <lineage>
        <taxon>Bacteria</taxon>
        <taxon>Pseudomonadati</taxon>
        <taxon>Pseudomonadota</taxon>
        <taxon>Alphaproteobacteria</taxon>
        <taxon>Hyphomicrobiales</taxon>
        <taxon>Ahrensiaceae</taxon>
        <taxon>Ahrensia</taxon>
    </lineage>
</organism>
<dbReference type="RefSeq" id="WP_053999763.1">
    <property type="nucleotide sequence ID" value="NZ_JXMU01000018.1"/>
</dbReference>